<evidence type="ECO:0000313" key="3">
    <source>
        <dbReference type="EMBL" id="QAY72365.1"/>
    </source>
</evidence>
<evidence type="ECO:0000313" key="4">
    <source>
        <dbReference type="Proteomes" id="UP000291259"/>
    </source>
</evidence>
<feature type="transmembrane region" description="Helical" evidence="2">
    <location>
        <begin position="112"/>
        <end position="132"/>
    </location>
</feature>
<keyword evidence="2" id="KW-0812">Transmembrane</keyword>
<reference evidence="3 4" key="1">
    <citation type="submission" date="2019-01" db="EMBL/GenBank/DDBJ databases">
        <title>Genome sequencing of strain FW100M-8.</title>
        <authorList>
            <person name="Heo J."/>
            <person name="Kim S.-J."/>
            <person name="Kim J.-S."/>
            <person name="Hong S.-B."/>
            <person name="Kwon S.-W."/>
        </authorList>
    </citation>
    <scope>NUCLEOTIDE SEQUENCE [LARGE SCALE GENOMIC DNA]</scope>
    <source>
        <strain evidence="3 4">FW100M-8</strain>
    </source>
</reference>
<accession>A0A4P6F9S8</accession>
<keyword evidence="2" id="KW-1133">Transmembrane helix</keyword>
<dbReference type="RefSeq" id="WP_129188514.1">
    <property type="nucleotide sequence ID" value="NZ_CP035491.1"/>
</dbReference>
<sequence length="198" mass="20177">MTEVRESIDPRFDARFQRGYDGGADASSATAPSSAAVTETDGPGDSPGPSDPLESLGHSDPIESPGPSVSVATVADPAVAAAGPGWEVSDEPERRVEASAGRGLSRAAAIRWFWIIAVVSLVCIVGGGWVSWTVNSDPTYYTGATPAGWAAMQRLQAFALPLAQAGISGLVGALLAWALFAPAKPAARLAAASSEGRS</sequence>
<evidence type="ECO:0000256" key="2">
    <source>
        <dbReference type="SAM" id="Phobius"/>
    </source>
</evidence>
<keyword evidence="2" id="KW-0472">Membrane</keyword>
<feature type="compositionally biased region" description="Low complexity" evidence="1">
    <location>
        <begin position="24"/>
        <end position="56"/>
    </location>
</feature>
<keyword evidence="4" id="KW-1185">Reference proteome</keyword>
<feature type="transmembrane region" description="Helical" evidence="2">
    <location>
        <begin position="158"/>
        <end position="180"/>
    </location>
</feature>
<feature type="region of interest" description="Disordered" evidence="1">
    <location>
        <begin position="1"/>
        <end position="70"/>
    </location>
</feature>
<gene>
    <name evidence="3" type="ORF">ET445_02445</name>
</gene>
<dbReference type="AlphaFoldDB" id="A0A4P6F9S8"/>
<organism evidence="3 4">
    <name type="scientific">Agromyces protaetiae</name>
    <dbReference type="NCBI Taxonomy" id="2509455"/>
    <lineage>
        <taxon>Bacteria</taxon>
        <taxon>Bacillati</taxon>
        <taxon>Actinomycetota</taxon>
        <taxon>Actinomycetes</taxon>
        <taxon>Micrococcales</taxon>
        <taxon>Microbacteriaceae</taxon>
        <taxon>Agromyces</taxon>
    </lineage>
</organism>
<dbReference type="KEGG" id="agf:ET445_02445"/>
<proteinExistence type="predicted"/>
<dbReference type="EMBL" id="CP035491">
    <property type="protein sequence ID" value="QAY72365.1"/>
    <property type="molecule type" value="Genomic_DNA"/>
</dbReference>
<protein>
    <submittedName>
        <fullName evidence="3">Uncharacterized protein</fullName>
    </submittedName>
</protein>
<dbReference type="Proteomes" id="UP000291259">
    <property type="component" value="Chromosome"/>
</dbReference>
<name>A0A4P6F9S8_9MICO</name>
<evidence type="ECO:0000256" key="1">
    <source>
        <dbReference type="SAM" id="MobiDB-lite"/>
    </source>
</evidence>
<feature type="compositionally biased region" description="Basic and acidic residues" evidence="1">
    <location>
        <begin position="1"/>
        <end position="18"/>
    </location>
</feature>